<keyword evidence="2" id="KW-1185">Reference proteome</keyword>
<sequence>MLNSKDYITLGDFLGDFHRKVNDYPKDRLINKIKNIELPMVVKVLNNLKENLYTNEYKKIFMLNKEKIVAVQNILFTKDVIHGDMHLNNIIQSENKLFLIDYDQASSFPRIYEVMRFFFESINISQDTKENIFQNLLIYLKSYNELQHFSIKEKQWMISFYFSILLKDYSVYETDNVQFQTKRLIRMQFISTHFDTLNKIVSLI</sequence>
<proteinExistence type="predicted"/>
<dbReference type="EMBL" id="NWUW01000049">
    <property type="protein sequence ID" value="PIE92030.1"/>
    <property type="molecule type" value="Genomic_DNA"/>
</dbReference>
<dbReference type="Gene3D" id="3.90.1200.10">
    <property type="match status" value="1"/>
</dbReference>
<organism evidence="1 2">
    <name type="scientific">Bacillus fungorum</name>
    <dbReference type="NCBI Taxonomy" id="2039284"/>
    <lineage>
        <taxon>Bacteria</taxon>
        <taxon>Bacillati</taxon>
        <taxon>Bacillota</taxon>
        <taxon>Bacilli</taxon>
        <taxon>Bacillales</taxon>
        <taxon>Bacillaceae</taxon>
        <taxon>Bacillus</taxon>
    </lineage>
</organism>
<reference evidence="1 2" key="1">
    <citation type="submission" date="2017-09" db="EMBL/GenBank/DDBJ databases">
        <title>Biocontrol bacteria screening and application from spent mushroom substrate.</title>
        <authorList>
            <person name="Sun X."/>
        </authorList>
    </citation>
    <scope>NUCLEOTIDE SEQUENCE [LARGE SCALE GENOMIC DNA]</scope>
    <source>
        <strain evidence="1 2">100374</strain>
    </source>
</reference>
<gene>
    <name evidence="1" type="ORF">CO726_28840</name>
</gene>
<dbReference type="Proteomes" id="UP000228484">
    <property type="component" value="Unassembled WGS sequence"/>
</dbReference>
<protein>
    <recommendedName>
        <fullName evidence="3">Aminoglycoside phosphotransferase domain-containing protein</fullName>
    </recommendedName>
</protein>
<dbReference type="SUPFAM" id="SSF56112">
    <property type="entry name" value="Protein kinase-like (PK-like)"/>
    <property type="match status" value="1"/>
</dbReference>
<dbReference type="AlphaFoldDB" id="A0A2G6Q6J6"/>
<accession>A0A2G6Q6J6</accession>
<name>A0A2G6Q6J6_9BACI</name>
<comment type="caution">
    <text evidence="1">The sequence shown here is derived from an EMBL/GenBank/DDBJ whole genome shotgun (WGS) entry which is preliminary data.</text>
</comment>
<evidence type="ECO:0000313" key="2">
    <source>
        <dbReference type="Proteomes" id="UP000228484"/>
    </source>
</evidence>
<evidence type="ECO:0000313" key="1">
    <source>
        <dbReference type="EMBL" id="PIE92030.1"/>
    </source>
</evidence>
<evidence type="ECO:0008006" key="3">
    <source>
        <dbReference type="Google" id="ProtNLM"/>
    </source>
</evidence>
<dbReference type="InterPro" id="IPR011009">
    <property type="entry name" value="Kinase-like_dom_sf"/>
</dbReference>